<feature type="region of interest" description="Disordered" evidence="6">
    <location>
        <begin position="1"/>
        <end position="22"/>
    </location>
</feature>
<organism evidence="7 8">
    <name type="scientific">Pelomicrobium methylotrophicum</name>
    <dbReference type="NCBI Taxonomy" id="2602750"/>
    <lineage>
        <taxon>Bacteria</taxon>
        <taxon>Pseudomonadati</taxon>
        <taxon>Pseudomonadota</taxon>
        <taxon>Hydrogenophilia</taxon>
        <taxon>Hydrogenophilia incertae sedis</taxon>
        <taxon>Pelomicrobium</taxon>
    </lineage>
</organism>
<evidence type="ECO:0000256" key="3">
    <source>
        <dbReference type="ARBA" id="ARBA00022490"/>
    </source>
</evidence>
<dbReference type="InterPro" id="IPR010160">
    <property type="entry name" value="CRISPR-assoc_prot_Cmr5"/>
</dbReference>
<evidence type="ECO:0000313" key="7">
    <source>
        <dbReference type="EMBL" id="TXF11478.1"/>
    </source>
</evidence>
<feature type="compositionally biased region" description="Polar residues" evidence="6">
    <location>
        <begin position="1"/>
        <end position="13"/>
    </location>
</feature>
<dbReference type="RefSeq" id="WP_147800107.1">
    <property type="nucleotide sequence ID" value="NZ_VPFL01000013.1"/>
</dbReference>
<evidence type="ECO:0000256" key="5">
    <source>
        <dbReference type="ARBA" id="ARBA00030001"/>
    </source>
</evidence>
<proteinExistence type="inferred from homology"/>
<dbReference type="Proteomes" id="UP000321201">
    <property type="component" value="Unassembled WGS sequence"/>
</dbReference>
<evidence type="ECO:0000256" key="2">
    <source>
        <dbReference type="ARBA" id="ARBA00006161"/>
    </source>
</evidence>
<keyword evidence="4" id="KW-0051">Antiviral defense</keyword>
<evidence type="ECO:0000313" key="8">
    <source>
        <dbReference type="Proteomes" id="UP000321201"/>
    </source>
</evidence>
<dbReference type="NCBIfam" id="TIGR01881">
    <property type="entry name" value="cas_Cmr5"/>
    <property type="match status" value="1"/>
</dbReference>
<comment type="subcellular location">
    <subcellularLocation>
        <location evidence="1">Cytoplasm</location>
    </subcellularLocation>
</comment>
<evidence type="ECO:0000256" key="6">
    <source>
        <dbReference type="SAM" id="MobiDB-lite"/>
    </source>
</evidence>
<name>A0A5C7EJ78_9PROT</name>
<evidence type="ECO:0000256" key="4">
    <source>
        <dbReference type="ARBA" id="ARBA00023118"/>
    </source>
</evidence>
<dbReference type="CDD" id="cd09749">
    <property type="entry name" value="Cmr5_III-B"/>
    <property type="match status" value="1"/>
</dbReference>
<dbReference type="GO" id="GO:0005737">
    <property type="term" value="C:cytoplasm"/>
    <property type="evidence" value="ECO:0007669"/>
    <property type="project" value="UniProtKB-SubCell"/>
</dbReference>
<dbReference type="InParanoid" id="A0A5C7EJ78"/>
<dbReference type="GO" id="GO:0051607">
    <property type="term" value="P:defense response to virus"/>
    <property type="evidence" value="ECO:0007669"/>
    <property type="project" value="UniProtKB-KW"/>
</dbReference>
<dbReference type="Pfam" id="PF09701">
    <property type="entry name" value="Cas_Cmr5"/>
    <property type="match status" value="1"/>
</dbReference>
<dbReference type="Gene3D" id="1.10.520.30">
    <property type="entry name" value="AF1862-like domain"/>
    <property type="match status" value="1"/>
</dbReference>
<dbReference type="AlphaFoldDB" id="A0A5C7EJ78"/>
<sequence length="142" mass="16379">MNTTAQKSSTSHPRPTLEQLRAQDAWRRAEVVKNESGQKYDKYVDAAKALPALIMNSGLMQVLAFCQEKGQKESGWHYGRVAADLRDWLQQRFPQRFPSAEFEPFMNQLMQASPQDFQAITAEAFAWLRWLRQMASARQGRD</sequence>
<accession>A0A5C7EJ78</accession>
<comment type="caution">
    <text evidence="7">The sequence shown here is derived from an EMBL/GenBank/DDBJ whole genome shotgun (WGS) entry which is preliminary data.</text>
</comment>
<evidence type="ECO:0000256" key="1">
    <source>
        <dbReference type="ARBA" id="ARBA00004496"/>
    </source>
</evidence>
<dbReference type="InterPro" id="IPR023101">
    <property type="entry name" value="AF1862-like_dom_sf"/>
</dbReference>
<dbReference type="EMBL" id="VPFL01000013">
    <property type="protein sequence ID" value="TXF11478.1"/>
    <property type="molecule type" value="Genomic_DNA"/>
</dbReference>
<protein>
    <recommendedName>
        <fullName evidence="5">CRISPR type III-B/RAMP module-associated protein Cmr5</fullName>
    </recommendedName>
</protein>
<keyword evidence="8" id="KW-1185">Reference proteome</keyword>
<gene>
    <name evidence="7" type="primary">cmr5</name>
    <name evidence="7" type="ORF">FR698_10240</name>
</gene>
<dbReference type="OrthoDB" id="7063129at2"/>
<comment type="similarity">
    <text evidence="2">Belongs to the CRISPR system Cmr5 family.</text>
</comment>
<keyword evidence="3" id="KW-0963">Cytoplasm</keyword>
<reference evidence="7 8" key="1">
    <citation type="submission" date="2019-08" db="EMBL/GenBank/DDBJ databases">
        <title>Pelomicrobium methylotrophicum gen. nov., sp. nov. a moderately thermophilic, facultatively anaerobic, lithoautotrophic and methylotrophic bacterium isolated from a terrestrial mud volcano.</title>
        <authorList>
            <person name="Slobodkina G.B."/>
            <person name="Merkel A.Y."/>
            <person name="Slobodkin A.I."/>
        </authorList>
    </citation>
    <scope>NUCLEOTIDE SEQUENCE [LARGE SCALE GENOMIC DNA]</scope>
    <source>
        <strain evidence="7 8">SM250</strain>
    </source>
</reference>
<dbReference type="SUPFAM" id="SSF158568">
    <property type="entry name" value="AF1862-like"/>
    <property type="match status" value="1"/>
</dbReference>